<comment type="caution">
    <text evidence="2">The sequence shown here is derived from an EMBL/GenBank/DDBJ whole genome shotgun (WGS) entry which is preliminary data.</text>
</comment>
<proteinExistence type="predicted"/>
<gene>
    <name evidence="2" type="ORF">MGAL_10B080067</name>
</gene>
<protein>
    <submittedName>
        <fullName evidence="2">Uncharacterized protein</fullName>
    </submittedName>
</protein>
<name>A0A8B6G1S5_MYTGA</name>
<evidence type="ECO:0000256" key="1">
    <source>
        <dbReference type="SAM" id="MobiDB-lite"/>
    </source>
</evidence>
<dbReference type="AlphaFoldDB" id="A0A8B6G1S5"/>
<organism evidence="2 3">
    <name type="scientific">Mytilus galloprovincialis</name>
    <name type="common">Mediterranean mussel</name>
    <dbReference type="NCBI Taxonomy" id="29158"/>
    <lineage>
        <taxon>Eukaryota</taxon>
        <taxon>Metazoa</taxon>
        <taxon>Spiralia</taxon>
        <taxon>Lophotrochozoa</taxon>
        <taxon>Mollusca</taxon>
        <taxon>Bivalvia</taxon>
        <taxon>Autobranchia</taxon>
        <taxon>Pteriomorphia</taxon>
        <taxon>Mytilida</taxon>
        <taxon>Mytiloidea</taxon>
        <taxon>Mytilidae</taxon>
        <taxon>Mytilinae</taxon>
        <taxon>Mytilus</taxon>
    </lineage>
</organism>
<accession>A0A8B6G1S5</accession>
<reference evidence="2" key="1">
    <citation type="submission" date="2018-11" db="EMBL/GenBank/DDBJ databases">
        <authorList>
            <person name="Alioto T."/>
            <person name="Alioto T."/>
        </authorList>
    </citation>
    <scope>NUCLEOTIDE SEQUENCE</scope>
</reference>
<dbReference type="EMBL" id="UYJE01007727">
    <property type="protein sequence ID" value="VDI57455.1"/>
    <property type="molecule type" value="Genomic_DNA"/>
</dbReference>
<feature type="region of interest" description="Disordered" evidence="1">
    <location>
        <begin position="85"/>
        <end position="106"/>
    </location>
</feature>
<dbReference type="Proteomes" id="UP000596742">
    <property type="component" value="Unassembled WGS sequence"/>
</dbReference>
<keyword evidence="3" id="KW-1185">Reference proteome</keyword>
<evidence type="ECO:0000313" key="3">
    <source>
        <dbReference type="Proteomes" id="UP000596742"/>
    </source>
</evidence>
<evidence type="ECO:0000313" key="2">
    <source>
        <dbReference type="EMBL" id="VDI57455.1"/>
    </source>
</evidence>
<sequence>MLIQTCLKTWNKITILLEEQGSTEDYSEIGHIVKNMPDNTSKDSPTRTQITKEETGNSNTEVLDMLEMNKTASYKQHYQMVQNSRNEQIENVDQPKNIKAKPKKAI</sequence>